<dbReference type="EMBL" id="FNUX01000020">
    <property type="protein sequence ID" value="SEG01304.1"/>
    <property type="molecule type" value="Genomic_DNA"/>
</dbReference>
<evidence type="ECO:0000256" key="1">
    <source>
        <dbReference type="SAM" id="Phobius"/>
    </source>
</evidence>
<dbReference type="Proteomes" id="UP000236753">
    <property type="component" value="Unassembled WGS sequence"/>
</dbReference>
<accession>A0A1H5WPG2</accession>
<dbReference type="GO" id="GO:0043107">
    <property type="term" value="P:type IV pilus-dependent motility"/>
    <property type="evidence" value="ECO:0007669"/>
    <property type="project" value="TreeGrafter"/>
</dbReference>
<dbReference type="GO" id="GO:0043683">
    <property type="term" value="P:type IV pilus assembly"/>
    <property type="evidence" value="ECO:0007669"/>
    <property type="project" value="TreeGrafter"/>
</dbReference>
<dbReference type="Pfam" id="PF05137">
    <property type="entry name" value="PilN"/>
    <property type="match status" value="1"/>
</dbReference>
<proteinExistence type="predicted"/>
<dbReference type="InterPro" id="IPR052534">
    <property type="entry name" value="Extracell_DNA_Util/SecSys_Comp"/>
</dbReference>
<sequence>MIRINLLPHRELKRKARQQQIAVLAGLAGFLGLLVVWGVHDMIAEKIEFQNSRNQYLNEQIAILDKEIADIREIKNQTQELLTRKQIVETLQNSRSEVVHLLDQLVRLLPDGVYLQSIKQEGHNITLVGYAQSNAWVSTLMRNLESSPWLESPLLIEIKAMTINNVRQNEFNMKIKLKQASVNDVQNSSFNAAG</sequence>
<evidence type="ECO:0000313" key="3">
    <source>
        <dbReference type="Proteomes" id="UP000236753"/>
    </source>
</evidence>
<keyword evidence="1" id="KW-0812">Transmembrane</keyword>
<dbReference type="RefSeq" id="WP_103967033.1">
    <property type="nucleotide sequence ID" value="NZ_FNUX01000020.1"/>
</dbReference>
<organism evidence="2 3">
    <name type="scientific">Nitrosomonas ureae</name>
    <dbReference type="NCBI Taxonomy" id="44577"/>
    <lineage>
        <taxon>Bacteria</taxon>
        <taxon>Pseudomonadati</taxon>
        <taxon>Pseudomonadota</taxon>
        <taxon>Betaproteobacteria</taxon>
        <taxon>Nitrosomonadales</taxon>
        <taxon>Nitrosomonadaceae</taxon>
        <taxon>Nitrosomonas</taxon>
    </lineage>
</organism>
<dbReference type="InterPro" id="IPR007813">
    <property type="entry name" value="PilN"/>
</dbReference>
<keyword evidence="1" id="KW-0472">Membrane</keyword>
<dbReference type="PANTHER" id="PTHR40278:SF2">
    <property type="entry name" value="TYPE IV PILUS INNER MEMBRANE COMPONENT PILN"/>
    <property type="match status" value="1"/>
</dbReference>
<dbReference type="OrthoDB" id="5296173at2"/>
<dbReference type="AlphaFoldDB" id="A0A1H5WPG2"/>
<gene>
    <name evidence="2" type="ORF">SAMN05216334_12038</name>
</gene>
<protein>
    <submittedName>
        <fullName evidence="2">Type IV pilus assembly protein PilN</fullName>
    </submittedName>
</protein>
<dbReference type="PANTHER" id="PTHR40278">
    <property type="entry name" value="DNA UTILIZATION PROTEIN HOFN"/>
    <property type="match status" value="1"/>
</dbReference>
<reference evidence="2 3" key="1">
    <citation type="submission" date="2016-10" db="EMBL/GenBank/DDBJ databases">
        <authorList>
            <person name="de Groot N.N."/>
        </authorList>
    </citation>
    <scope>NUCLEOTIDE SEQUENCE [LARGE SCALE GENOMIC DNA]</scope>
    <source>
        <strain evidence="2 3">Nm13</strain>
    </source>
</reference>
<evidence type="ECO:0000313" key="2">
    <source>
        <dbReference type="EMBL" id="SEG01304.1"/>
    </source>
</evidence>
<name>A0A1H5WPG2_9PROT</name>
<keyword evidence="1" id="KW-1133">Transmembrane helix</keyword>
<feature type="transmembrane region" description="Helical" evidence="1">
    <location>
        <begin position="21"/>
        <end position="40"/>
    </location>
</feature>